<dbReference type="Proteomes" id="UP000194153">
    <property type="component" value="Unassembled WGS sequence"/>
</dbReference>
<organism evidence="7 8">
    <name type="scientific">Geoanaerobacter pelophilus</name>
    <dbReference type="NCBI Taxonomy" id="60036"/>
    <lineage>
        <taxon>Bacteria</taxon>
        <taxon>Pseudomonadati</taxon>
        <taxon>Thermodesulfobacteriota</taxon>
        <taxon>Desulfuromonadia</taxon>
        <taxon>Geobacterales</taxon>
        <taxon>Geobacteraceae</taxon>
        <taxon>Geoanaerobacter</taxon>
    </lineage>
</organism>
<dbReference type="PROSITE" id="PS00737">
    <property type="entry name" value="THIOLASE_2"/>
    <property type="match status" value="1"/>
</dbReference>
<keyword evidence="8" id="KW-1185">Reference proteome</keyword>
<dbReference type="Gene3D" id="3.40.47.10">
    <property type="match status" value="2"/>
</dbReference>
<reference evidence="7 8" key="1">
    <citation type="submission" date="2017-04" db="EMBL/GenBank/DDBJ databases">
        <authorList>
            <consortium name="Geobacter pelophilus Genome Sequencing"/>
            <person name="Aoyagi T."/>
            <person name="Koike H."/>
            <person name="Hori T."/>
        </authorList>
    </citation>
    <scope>NUCLEOTIDE SEQUENCE [LARGE SCALE GENOMIC DNA]</scope>
    <source>
        <strain evidence="7 8">Drf2</strain>
    </source>
</reference>
<proteinExistence type="inferred from homology"/>
<evidence type="ECO:0000256" key="2">
    <source>
        <dbReference type="ARBA" id="ARBA00022679"/>
    </source>
</evidence>
<dbReference type="InterPro" id="IPR020613">
    <property type="entry name" value="Thiolase_CS"/>
</dbReference>
<dbReference type="InterPro" id="IPR020617">
    <property type="entry name" value="Thiolase_C"/>
</dbReference>
<dbReference type="InterPro" id="IPR020610">
    <property type="entry name" value="Thiolase_AS"/>
</dbReference>
<evidence type="ECO:0000256" key="4">
    <source>
        <dbReference type="RuleBase" id="RU003557"/>
    </source>
</evidence>
<feature type="domain" description="Thiolase C-terminal" evidence="6">
    <location>
        <begin position="287"/>
        <end position="409"/>
    </location>
</feature>
<sequence>MEGAPDQTRPKRLDEEENEMSDVYVIESLRTPLGSFGGAFSDVEAPRLAATVITGILERTGLSADAIDEVIVGQVLSGGSGQAPARQAMRYAGLPDSVSALTINKVCGSGLKAIMLGAGSIKLGDAHVVLAGGMENMSLAPYALSKGRYGYRMGNGEMLDLLVHDGLTDPYSGKHMGLIAEQSVESNKLDRTLQDNFALSSYQKAQAALRDGVFNDEIVPVVKKTRQGEVVVREDEEPNKVDFKKLPELRPAFQKDGTITAANASTINDGAAIALLASGEAVAKYGLKPKARLVAYATNSVHPDQFAEAPVGAISKVCAKAGISTEDIDLFEINEAFAAVPLIACQRLRLDPERVNVNGGAVALGHPLGASGARITATLVRELHQRKLRYGLATLCIGGGEAVAVILERV</sequence>
<accession>A0ABQ0ME62</accession>
<dbReference type="PIRSF" id="PIRSF000429">
    <property type="entry name" value="Ac-CoA_Ac_transf"/>
    <property type="match status" value="1"/>
</dbReference>
<reference evidence="8" key="2">
    <citation type="submission" date="2017-05" db="EMBL/GenBank/DDBJ databases">
        <title>Draft genome sequence of Geobacter pelophilus, a iron(III)-reducing bacteria.</title>
        <authorList>
            <person name="Aoyagi T."/>
            <person name="Koike H."/>
            <person name="Morita T."/>
            <person name="Sato Y."/>
            <person name="Habe H."/>
            <person name="Hori T."/>
        </authorList>
    </citation>
    <scope>NUCLEOTIDE SEQUENCE [LARGE SCALE GENOMIC DNA]</scope>
    <source>
        <strain evidence="8">Drf2</strain>
    </source>
</reference>
<dbReference type="InterPro" id="IPR016039">
    <property type="entry name" value="Thiolase-like"/>
</dbReference>
<name>A0ABQ0ME62_9BACT</name>
<keyword evidence="3 4" id="KW-0012">Acyltransferase</keyword>
<evidence type="ECO:0000259" key="5">
    <source>
        <dbReference type="Pfam" id="PF00108"/>
    </source>
</evidence>
<dbReference type="PROSITE" id="PS00099">
    <property type="entry name" value="THIOLASE_3"/>
    <property type="match status" value="1"/>
</dbReference>
<dbReference type="PANTHER" id="PTHR18919">
    <property type="entry name" value="ACETYL-COA C-ACYLTRANSFERASE"/>
    <property type="match status" value="1"/>
</dbReference>
<dbReference type="InterPro" id="IPR020616">
    <property type="entry name" value="Thiolase_N"/>
</dbReference>
<comment type="similarity">
    <text evidence="1 4">Belongs to the thiolase-like superfamily. Thiolase family.</text>
</comment>
<evidence type="ECO:0000256" key="3">
    <source>
        <dbReference type="ARBA" id="ARBA00023315"/>
    </source>
</evidence>
<dbReference type="SUPFAM" id="SSF53901">
    <property type="entry name" value="Thiolase-like"/>
    <property type="match status" value="2"/>
</dbReference>
<gene>
    <name evidence="7" type="ORF">GPEL0_01f0266</name>
</gene>
<dbReference type="Pfam" id="PF02803">
    <property type="entry name" value="Thiolase_C"/>
    <property type="match status" value="1"/>
</dbReference>
<evidence type="ECO:0000259" key="6">
    <source>
        <dbReference type="Pfam" id="PF02803"/>
    </source>
</evidence>
<comment type="caution">
    <text evidence="7">The sequence shown here is derived from an EMBL/GenBank/DDBJ whole genome shotgun (WGS) entry which is preliminary data.</text>
</comment>
<evidence type="ECO:0000313" key="7">
    <source>
        <dbReference type="EMBL" id="GAW65400.1"/>
    </source>
</evidence>
<evidence type="ECO:0000313" key="8">
    <source>
        <dbReference type="Proteomes" id="UP000194153"/>
    </source>
</evidence>
<dbReference type="PROSITE" id="PS00098">
    <property type="entry name" value="THIOLASE_1"/>
    <property type="match status" value="1"/>
</dbReference>
<protein>
    <submittedName>
        <fullName evidence="7">Acetyl-CoA acetyltransferase</fullName>
    </submittedName>
</protein>
<dbReference type="EMBL" id="BDQG01000001">
    <property type="protein sequence ID" value="GAW65400.1"/>
    <property type="molecule type" value="Genomic_DNA"/>
</dbReference>
<feature type="domain" description="Thiolase N-terminal" evidence="5">
    <location>
        <begin position="23"/>
        <end position="278"/>
    </location>
</feature>
<evidence type="ECO:0000256" key="1">
    <source>
        <dbReference type="ARBA" id="ARBA00010982"/>
    </source>
</evidence>
<dbReference type="InterPro" id="IPR002155">
    <property type="entry name" value="Thiolase"/>
</dbReference>
<dbReference type="CDD" id="cd00751">
    <property type="entry name" value="thiolase"/>
    <property type="match status" value="1"/>
</dbReference>
<dbReference type="Pfam" id="PF00108">
    <property type="entry name" value="Thiolase_N"/>
    <property type="match status" value="1"/>
</dbReference>
<dbReference type="PANTHER" id="PTHR18919:SF138">
    <property type="entry name" value="ACETYL-COA C-ACETYLTRANSFERASE"/>
    <property type="match status" value="1"/>
</dbReference>
<dbReference type="InterPro" id="IPR020615">
    <property type="entry name" value="Thiolase_acyl_enz_int_AS"/>
</dbReference>
<keyword evidence="2 4" id="KW-0808">Transferase</keyword>
<dbReference type="NCBIfam" id="TIGR01930">
    <property type="entry name" value="AcCoA-C-Actrans"/>
    <property type="match status" value="1"/>
</dbReference>